<dbReference type="GO" id="GO:0016887">
    <property type="term" value="F:ATP hydrolysis activity"/>
    <property type="evidence" value="ECO:0007669"/>
    <property type="project" value="InterPro"/>
</dbReference>
<evidence type="ECO:0000313" key="3">
    <source>
        <dbReference type="EMBL" id="SNR99425.1"/>
    </source>
</evidence>
<feature type="coiled-coil region" evidence="1">
    <location>
        <begin position="415"/>
        <end position="474"/>
    </location>
</feature>
<feature type="domain" description="Rad50/SbcC-type AAA" evidence="2">
    <location>
        <begin position="5"/>
        <end position="231"/>
    </location>
</feature>
<gene>
    <name evidence="3" type="ORF">SAMN06269173_11561</name>
</gene>
<evidence type="ECO:0000259" key="2">
    <source>
        <dbReference type="Pfam" id="PF13476"/>
    </source>
</evidence>
<feature type="coiled-coil region" evidence="1">
    <location>
        <begin position="212"/>
        <end position="246"/>
    </location>
</feature>
<dbReference type="RefSeq" id="WP_089334216.1">
    <property type="nucleotide sequence ID" value="NZ_FZNS01000015.1"/>
</dbReference>
<dbReference type="PANTHER" id="PTHR32114">
    <property type="entry name" value="ABC TRANSPORTER ABCH.3"/>
    <property type="match status" value="1"/>
</dbReference>
<dbReference type="PANTHER" id="PTHR32114:SF2">
    <property type="entry name" value="ABC TRANSPORTER ABCH.3"/>
    <property type="match status" value="1"/>
</dbReference>
<dbReference type="InterPro" id="IPR038729">
    <property type="entry name" value="Rad50/SbcC_AAA"/>
</dbReference>
<keyword evidence="4" id="KW-1185">Reference proteome</keyword>
<accession>A0A239AUN8</accession>
<name>A0A239AUN8_9BACT</name>
<dbReference type="Proteomes" id="UP000198310">
    <property type="component" value="Unassembled WGS sequence"/>
</dbReference>
<proteinExistence type="predicted"/>
<dbReference type="GO" id="GO:0006302">
    <property type="term" value="P:double-strand break repair"/>
    <property type="evidence" value="ECO:0007669"/>
    <property type="project" value="InterPro"/>
</dbReference>
<dbReference type="InterPro" id="IPR027417">
    <property type="entry name" value="P-loop_NTPase"/>
</dbReference>
<sequence length="669" mass="76616">MLLKRIKAQHFKTYQHLDLDLTVPAGDERPIILIGGANGGGKTTLFEAIYGGLYGLKVKTARDFEMLLNASVTDRSKTQIVLELHFAGKVLQQEQQYILKRTYMLNPAQQPVESVTLNMDGNLFTYGSAMAARERLRAEAEVNKIIKANLPQELSRYFLFDAMESGNLLKQDQLNRVIRENIENVMGFQKYAQLAHGAELLVQQHTASRLELDKEREEYHKLTVAKHTLEETIRRHEERLAQCRRYAVEHHDTYRQLQAGMDAEETLTQKIKTVQGQMQTTLERQRSYREGVDSFVRSLETHVGLPQLHQAFRAEIGLVLQSQAQQDEQRDQQLSPDVLDRLLQQVVRYLDEQQALAAPLDTADLRRYLLAGQPAPDAPNPYAYLDPAEVRALTALLHSSFSNPFPPLAAQQVELTEALAGLNQQQEQIEGYKAQISGHDYTLLKAYEQNEGEIKQLEGALKVHRDDLKRLSERIHQFDIQVDNDPDPRLEALQKLPTFFREVANTLLRTKKQQIETQMLHDLNLNLVAYQGVIERVELSEELRDLAFRLYHTAGNEIYLDQLNTASKQVVVQCLLKALHEFGDYDPPVMIDTVMGVLDERSRATMLESYFPRVSHQTILLSSDSEIRLGDDLERIRPFLARTYTLVRDKQNQCTDVVEGYFGQHPSHQ</sequence>
<reference evidence="4" key="1">
    <citation type="submission" date="2017-06" db="EMBL/GenBank/DDBJ databases">
        <authorList>
            <person name="Varghese N."/>
            <person name="Submissions S."/>
        </authorList>
    </citation>
    <scope>NUCLEOTIDE SEQUENCE [LARGE SCALE GENOMIC DNA]</scope>
    <source>
        <strain evidence="4">DSM 28041</strain>
    </source>
</reference>
<dbReference type="SUPFAM" id="SSF52540">
    <property type="entry name" value="P-loop containing nucleoside triphosphate hydrolases"/>
    <property type="match status" value="1"/>
</dbReference>
<dbReference type="Pfam" id="PF13476">
    <property type="entry name" value="AAA_23"/>
    <property type="match status" value="1"/>
</dbReference>
<keyword evidence="1" id="KW-0175">Coiled coil</keyword>
<dbReference type="Gene3D" id="3.40.50.300">
    <property type="entry name" value="P-loop containing nucleotide triphosphate hydrolases"/>
    <property type="match status" value="2"/>
</dbReference>
<evidence type="ECO:0000313" key="4">
    <source>
        <dbReference type="Proteomes" id="UP000198310"/>
    </source>
</evidence>
<dbReference type="EMBL" id="FZNS01000015">
    <property type="protein sequence ID" value="SNR99425.1"/>
    <property type="molecule type" value="Genomic_DNA"/>
</dbReference>
<organism evidence="3 4">
    <name type="scientific">Hymenobacter mucosus</name>
    <dbReference type="NCBI Taxonomy" id="1411120"/>
    <lineage>
        <taxon>Bacteria</taxon>
        <taxon>Pseudomonadati</taxon>
        <taxon>Bacteroidota</taxon>
        <taxon>Cytophagia</taxon>
        <taxon>Cytophagales</taxon>
        <taxon>Hymenobacteraceae</taxon>
        <taxon>Hymenobacter</taxon>
    </lineage>
</organism>
<dbReference type="AlphaFoldDB" id="A0A239AUN8"/>
<evidence type="ECO:0000256" key="1">
    <source>
        <dbReference type="SAM" id="Coils"/>
    </source>
</evidence>
<protein>
    <submittedName>
        <fullName evidence="3">DNA sulfur modification protein DndD</fullName>
    </submittedName>
</protein>